<feature type="short sequence motif" description="VHIID" evidence="5">
    <location>
        <begin position="141"/>
        <end position="145"/>
    </location>
</feature>
<evidence type="ECO:0000256" key="5">
    <source>
        <dbReference type="PROSITE-ProRule" id="PRU01191"/>
    </source>
</evidence>
<accession>A0ABM0NV35</accession>
<evidence type="ECO:0000256" key="3">
    <source>
        <dbReference type="ARBA" id="ARBA00023163"/>
    </source>
</evidence>
<reference evidence="7" key="2">
    <citation type="submission" date="2025-08" db="UniProtKB">
        <authorList>
            <consortium name="RefSeq"/>
        </authorList>
    </citation>
    <scope>IDENTIFICATION</scope>
</reference>
<dbReference type="RefSeq" id="XP_008230287.1">
    <property type="nucleotide sequence ID" value="XM_008232065.2"/>
</dbReference>
<comment type="similarity">
    <text evidence="5">Belongs to the GRAS family.</text>
</comment>
<dbReference type="Pfam" id="PF03514">
    <property type="entry name" value="GRAS"/>
    <property type="match status" value="1"/>
</dbReference>
<organism evidence="6 7">
    <name type="scientific">Prunus mume</name>
    <name type="common">Japanese apricot</name>
    <name type="synonym">Armeniaca mume</name>
    <dbReference type="NCBI Taxonomy" id="102107"/>
    <lineage>
        <taxon>Eukaryota</taxon>
        <taxon>Viridiplantae</taxon>
        <taxon>Streptophyta</taxon>
        <taxon>Embryophyta</taxon>
        <taxon>Tracheophyta</taxon>
        <taxon>Spermatophyta</taxon>
        <taxon>Magnoliopsida</taxon>
        <taxon>eudicotyledons</taxon>
        <taxon>Gunneridae</taxon>
        <taxon>Pentapetalae</taxon>
        <taxon>rosids</taxon>
        <taxon>fabids</taxon>
        <taxon>Rosales</taxon>
        <taxon>Rosaceae</taxon>
        <taxon>Amygdaloideae</taxon>
        <taxon>Amygdaleae</taxon>
        <taxon>Prunus</taxon>
    </lineage>
</organism>
<dbReference type="PANTHER" id="PTHR31636">
    <property type="entry name" value="OSJNBA0084A10.13 PROTEIN-RELATED"/>
    <property type="match status" value="1"/>
</dbReference>
<dbReference type="InterPro" id="IPR005202">
    <property type="entry name" value="TF_GRAS"/>
</dbReference>
<reference evidence="6" key="1">
    <citation type="journal article" date="2012" name="Nat. Commun.">
        <title>The genome of Prunus mume.</title>
        <authorList>
            <person name="Zhang Q."/>
            <person name="Chen W."/>
            <person name="Sun L."/>
            <person name="Zhao F."/>
            <person name="Huang B."/>
            <person name="Yang W."/>
            <person name="Tao Y."/>
            <person name="Wang J."/>
            <person name="Yuan Z."/>
            <person name="Fan G."/>
            <person name="Xing Z."/>
            <person name="Han C."/>
            <person name="Pan H."/>
            <person name="Zhong X."/>
            <person name="Shi W."/>
            <person name="Liang X."/>
            <person name="Du D."/>
            <person name="Sun F."/>
            <person name="Xu Z."/>
            <person name="Hao R."/>
            <person name="Lv T."/>
            <person name="Lv Y."/>
            <person name="Zheng Z."/>
            <person name="Sun M."/>
            <person name="Luo L."/>
            <person name="Cai M."/>
            <person name="Gao Y."/>
            <person name="Wang J."/>
            <person name="Yin Y."/>
            <person name="Xu X."/>
            <person name="Cheng T."/>
            <person name="Wang J."/>
        </authorList>
    </citation>
    <scope>NUCLEOTIDE SEQUENCE [LARGE SCALE GENOMIC DNA]</scope>
</reference>
<evidence type="ECO:0000256" key="2">
    <source>
        <dbReference type="ARBA" id="ARBA00023015"/>
    </source>
</evidence>
<sequence length="408" mass="46046">MYPSSSSSSSSSLSSSSPLLEALKPEERGLHLIQLLIKCANHAASGNLNLADECLCQISRLASLHGDSMQRLAARFASALAVRLVKNWPGIHKALNYDTKWNKLELDQARVIFTKAFPYLGFAYAIIARTLLQAMSAERVIHIVDLGSADPKLWAPLLQSFAALPDGPPHLKITCVHGNKAVLEKLGPKLVKEAEALDMPFQYNPLNVSLRELTKDMLKVRSGEALGFVSILNIHVLLAQDDQVDTQFRPKKSNIDVKDCKQMSEFLGMVRSMSPKVVLLVEQEAHHNLNHLVERFIEGLHYYSAIFDSLEASFGGLSSSSEERFVLEEIFGREIENIVAWEGVEREERHERYAWWMVRFCEVGFKPVRLWLDSMEDSKKGYKIISQRTSLMICWNERPLYAVSAWTC</sequence>
<name>A0ABM0NV35_PRUMU</name>
<keyword evidence="6" id="KW-1185">Reference proteome</keyword>
<feature type="region of interest" description="Leucine repeat II (LRII)" evidence="5">
    <location>
        <begin position="185"/>
        <end position="217"/>
    </location>
</feature>
<gene>
    <name evidence="7" type="primary">LOC103329575</name>
</gene>
<comment type="caution">
    <text evidence="5">Lacks conserved residue(s) required for the propagation of feature annotation.</text>
</comment>
<feature type="region of interest" description="VHIID" evidence="5">
    <location>
        <begin position="110"/>
        <end position="175"/>
    </location>
</feature>
<protein>
    <submittedName>
        <fullName evidence="7">Scarecrow-like protein 3</fullName>
    </submittedName>
</protein>
<proteinExistence type="inferred from homology"/>
<dbReference type="GeneID" id="103329575"/>
<feature type="region of interest" description="SAW" evidence="5">
    <location>
        <begin position="340"/>
        <end position="408"/>
    </location>
</feature>
<evidence type="ECO:0000313" key="7">
    <source>
        <dbReference type="RefSeq" id="XP_008230287.1"/>
    </source>
</evidence>
<evidence type="ECO:0000256" key="4">
    <source>
        <dbReference type="ARBA" id="ARBA00023242"/>
    </source>
</evidence>
<keyword evidence="4" id="KW-0539">Nucleus</keyword>
<keyword evidence="3" id="KW-0804">Transcription</keyword>
<comment type="subcellular location">
    <subcellularLocation>
        <location evidence="1">Nucleus</location>
    </subcellularLocation>
</comment>
<evidence type="ECO:0000256" key="1">
    <source>
        <dbReference type="ARBA" id="ARBA00004123"/>
    </source>
</evidence>
<dbReference type="Proteomes" id="UP000694861">
    <property type="component" value="Linkage group LG4"/>
</dbReference>
<dbReference type="PROSITE" id="PS50985">
    <property type="entry name" value="GRAS"/>
    <property type="match status" value="1"/>
</dbReference>
<evidence type="ECO:0000313" key="6">
    <source>
        <dbReference type="Proteomes" id="UP000694861"/>
    </source>
</evidence>
<keyword evidence="2" id="KW-0805">Transcription regulation</keyword>